<feature type="region of interest" description="Disordered" evidence="1">
    <location>
        <begin position="1"/>
        <end position="94"/>
    </location>
</feature>
<proteinExistence type="predicted"/>
<accession>A0A6H1ZKJ7</accession>
<name>A0A6H1ZKJ7_9ZZZZ</name>
<feature type="region of interest" description="Disordered" evidence="1">
    <location>
        <begin position="165"/>
        <end position="212"/>
    </location>
</feature>
<evidence type="ECO:0000313" key="3">
    <source>
        <dbReference type="EMBL" id="QJH96316.1"/>
    </source>
</evidence>
<sequence>MTKENKDSKKEEVETPSDKSTEEKQPAEIKEEDTSQKDESKEKTLEEQLAEERELRENAEKKASDFEKAFHKEKGLRKGLEIEPNNSQTDVDEVDSKVQQALTKERVKSTFEEFVKDTPDLHEANDLDGSKYSRFKDAVEKKLGAVDTSNSKSIKDAFELIFHQEFGTSPTQKDQSSGSEDEVVDSGIGDSPASLKKGEDKPDTLTRPLTEIEKQAVKDYALGKRMAEEEAEKEWREKKAKLEKERQGNQ</sequence>
<dbReference type="AlphaFoldDB" id="A0A6H1ZKJ7"/>
<dbReference type="EMBL" id="MT144647">
    <property type="protein sequence ID" value="QJH96316.1"/>
    <property type="molecule type" value="Genomic_DNA"/>
</dbReference>
<dbReference type="EMBL" id="MT144070">
    <property type="protein sequence ID" value="QJA48084.1"/>
    <property type="molecule type" value="Genomic_DNA"/>
</dbReference>
<reference evidence="2" key="1">
    <citation type="submission" date="2020-03" db="EMBL/GenBank/DDBJ databases">
        <title>The deep terrestrial virosphere.</title>
        <authorList>
            <person name="Holmfeldt K."/>
            <person name="Nilsson E."/>
            <person name="Simone D."/>
            <person name="Lopez-Fernandez M."/>
            <person name="Wu X."/>
            <person name="de Brujin I."/>
            <person name="Lundin D."/>
            <person name="Andersson A."/>
            <person name="Bertilsson S."/>
            <person name="Dopson M."/>
        </authorList>
    </citation>
    <scope>NUCLEOTIDE SEQUENCE</scope>
    <source>
        <strain evidence="2">TM448A00831</strain>
        <strain evidence="3">TM448B00682</strain>
    </source>
</reference>
<organism evidence="2">
    <name type="scientific">viral metagenome</name>
    <dbReference type="NCBI Taxonomy" id="1070528"/>
    <lineage>
        <taxon>unclassified sequences</taxon>
        <taxon>metagenomes</taxon>
        <taxon>organismal metagenomes</taxon>
    </lineage>
</organism>
<feature type="compositionally biased region" description="Basic and acidic residues" evidence="1">
    <location>
        <begin position="1"/>
        <end position="81"/>
    </location>
</feature>
<evidence type="ECO:0000256" key="1">
    <source>
        <dbReference type="SAM" id="MobiDB-lite"/>
    </source>
</evidence>
<feature type="compositionally biased region" description="Basic and acidic residues" evidence="1">
    <location>
        <begin position="196"/>
        <end position="212"/>
    </location>
</feature>
<feature type="region of interest" description="Disordered" evidence="1">
    <location>
        <begin position="225"/>
        <end position="250"/>
    </location>
</feature>
<gene>
    <name evidence="2" type="ORF">TM448A00831_0015</name>
    <name evidence="3" type="ORF">TM448B00682_0010</name>
</gene>
<feature type="compositionally biased region" description="Polar residues" evidence="1">
    <location>
        <begin position="166"/>
        <end position="178"/>
    </location>
</feature>
<evidence type="ECO:0000313" key="2">
    <source>
        <dbReference type="EMBL" id="QJA48084.1"/>
    </source>
</evidence>
<protein>
    <submittedName>
        <fullName evidence="2">Uncharacterized protein</fullName>
    </submittedName>
</protein>